<feature type="transmembrane region" description="Helical" evidence="5">
    <location>
        <begin position="788"/>
        <end position="806"/>
    </location>
</feature>
<evidence type="ECO:0008006" key="8">
    <source>
        <dbReference type="Google" id="ProtNLM"/>
    </source>
</evidence>
<accession>Q54NA5</accession>
<dbReference type="GO" id="GO:0016020">
    <property type="term" value="C:membrane"/>
    <property type="evidence" value="ECO:0007669"/>
    <property type="project" value="UniProtKB-SubCell"/>
</dbReference>
<dbReference type="PhylomeDB" id="Q54NA5"/>
<dbReference type="OMA" id="AWAVITY"/>
<keyword evidence="4 5" id="KW-0472">Membrane</keyword>
<dbReference type="eggNOG" id="ENOG502RC9F">
    <property type="taxonomic scope" value="Eukaryota"/>
</dbReference>
<feature type="transmembrane region" description="Helical" evidence="5">
    <location>
        <begin position="53"/>
        <end position="76"/>
    </location>
</feature>
<dbReference type="InterPro" id="IPR052430">
    <property type="entry name" value="IVT-Associated"/>
</dbReference>
<evidence type="ECO:0000313" key="6">
    <source>
        <dbReference type="EMBL" id="EAL64779.1"/>
    </source>
</evidence>
<feature type="transmembrane region" description="Helical" evidence="5">
    <location>
        <begin position="1044"/>
        <end position="1066"/>
    </location>
</feature>
<feature type="transmembrane region" description="Helical" evidence="5">
    <location>
        <begin position="159"/>
        <end position="180"/>
    </location>
</feature>
<reference evidence="6 7" key="1">
    <citation type="journal article" date="2005" name="Nature">
        <title>The genome of the social amoeba Dictyostelium discoideum.</title>
        <authorList>
            <consortium name="The Dictyostelium discoideum Sequencing Consortium"/>
            <person name="Eichinger L."/>
            <person name="Pachebat J.A."/>
            <person name="Glockner G."/>
            <person name="Rajandream M.A."/>
            <person name="Sucgang R."/>
            <person name="Berriman M."/>
            <person name="Song J."/>
            <person name="Olsen R."/>
            <person name="Szafranski K."/>
            <person name="Xu Q."/>
            <person name="Tunggal B."/>
            <person name="Kummerfeld S."/>
            <person name="Madera M."/>
            <person name="Konfortov B.A."/>
            <person name="Rivero F."/>
            <person name="Bankier A.T."/>
            <person name="Lehmann R."/>
            <person name="Hamlin N."/>
            <person name="Davies R."/>
            <person name="Gaudet P."/>
            <person name="Fey P."/>
            <person name="Pilcher K."/>
            <person name="Chen G."/>
            <person name="Saunders D."/>
            <person name="Sodergren E."/>
            <person name="Davis P."/>
            <person name="Kerhornou A."/>
            <person name="Nie X."/>
            <person name="Hall N."/>
            <person name="Anjard C."/>
            <person name="Hemphill L."/>
            <person name="Bason N."/>
            <person name="Farbrother P."/>
            <person name="Desany B."/>
            <person name="Just E."/>
            <person name="Morio T."/>
            <person name="Rost R."/>
            <person name="Churcher C."/>
            <person name="Cooper J."/>
            <person name="Haydock S."/>
            <person name="van Driessche N."/>
            <person name="Cronin A."/>
            <person name="Goodhead I."/>
            <person name="Muzny D."/>
            <person name="Mourier T."/>
            <person name="Pain A."/>
            <person name="Lu M."/>
            <person name="Harper D."/>
            <person name="Lindsay R."/>
            <person name="Hauser H."/>
            <person name="James K."/>
            <person name="Quiles M."/>
            <person name="Madan Babu M."/>
            <person name="Saito T."/>
            <person name="Buchrieser C."/>
            <person name="Wardroper A."/>
            <person name="Felder M."/>
            <person name="Thangavelu M."/>
            <person name="Johnson D."/>
            <person name="Knights A."/>
            <person name="Loulseged H."/>
            <person name="Mungall K."/>
            <person name="Oliver K."/>
            <person name="Price C."/>
            <person name="Quail M.A."/>
            <person name="Urushihara H."/>
            <person name="Hernandez J."/>
            <person name="Rabbinowitsch E."/>
            <person name="Steffen D."/>
            <person name="Sanders M."/>
            <person name="Ma J."/>
            <person name="Kohara Y."/>
            <person name="Sharp S."/>
            <person name="Simmonds M."/>
            <person name="Spiegler S."/>
            <person name="Tivey A."/>
            <person name="Sugano S."/>
            <person name="White B."/>
            <person name="Walker D."/>
            <person name="Woodward J."/>
            <person name="Winckler T."/>
            <person name="Tanaka Y."/>
            <person name="Shaulsky G."/>
            <person name="Schleicher M."/>
            <person name="Weinstock G."/>
            <person name="Rosenthal A."/>
            <person name="Cox E.C."/>
            <person name="Chisholm R.L."/>
            <person name="Gibbs R."/>
            <person name="Loomis W.F."/>
            <person name="Platzer M."/>
            <person name="Kay R.R."/>
            <person name="Williams J."/>
            <person name="Dear P.H."/>
            <person name="Noegel A.A."/>
            <person name="Barrell B."/>
            <person name="Kuspa A."/>
        </authorList>
    </citation>
    <scope>NUCLEOTIDE SEQUENCE [LARGE SCALE GENOMIC DNA]</scope>
    <source>
        <strain evidence="6 7">AX4</strain>
    </source>
</reference>
<evidence type="ECO:0000256" key="1">
    <source>
        <dbReference type="ARBA" id="ARBA00004141"/>
    </source>
</evidence>
<dbReference type="HOGENOM" id="CLU_286272_0_0_1"/>
<dbReference type="PaxDb" id="44689-DDB0218712"/>
<dbReference type="GO" id="GO:0015743">
    <property type="term" value="P:malate transport"/>
    <property type="evidence" value="ECO:0007669"/>
    <property type="project" value="InterPro"/>
</dbReference>
<gene>
    <name evidence="6" type="ORF">DDB_G0285409</name>
</gene>
<dbReference type="FunCoup" id="Q54NA5">
    <property type="interactions" value="435"/>
</dbReference>
<dbReference type="AlphaFoldDB" id="Q54NA5"/>
<feature type="transmembrane region" description="Helical" evidence="5">
    <location>
        <begin position="115"/>
        <end position="138"/>
    </location>
</feature>
<name>Q54NA5_DICDI</name>
<evidence type="ECO:0000256" key="5">
    <source>
        <dbReference type="SAM" id="Phobius"/>
    </source>
</evidence>
<feature type="transmembrane region" description="Helical" evidence="5">
    <location>
        <begin position="762"/>
        <end position="782"/>
    </location>
</feature>
<feature type="transmembrane region" description="Helical" evidence="5">
    <location>
        <begin position="678"/>
        <end position="698"/>
    </location>
</feature>
<evidence type="ECO:0000256" key="4">
    <source>
        <dbReference type="ARBA" id="ARBA00023136"/>
    </source>
</evidence>
<feature type="transmembrane region" description="Helical" evidence="5">
    <location>
        <begin position="705"/>
        <end position="722"/>
    </location>
</feature>
<dbReference type="InParanoid" id="Q54NA5"/>
<comment type="subcellular location">
    <subcellularLocation>
        <location evidence="1">Membrane</location>
        <topology evidence="1">Multi-pass membrane protein</topology>
    </subcellularLocation>
</comment>
<dbReference type="InterPro" id="IPR020966">
    <property type="entry name" value="ALMT"/>
</dbReference>
<dbReference type="KEGG" id="ddi:DDB_G0285409"/>
<comment type="caution">
    <text evidence="6">The sequence shown here is derived from an EMBL/GenBank/DDBJ whole genome shotgun (WGS) entry which is preliminary data.</text>
</comment>
<evidence type="ECO:0000256" key="2">
    <source>
        <dbReference type="ARBA" id="ARBA00022692"/>
    </source>
</evidence>
<keyword evidence="3 5" id="KW-1133">Transmembrane helix</keyword>
<evidence type="ECO:0000256" key="3">
    <source>
        <dbReference type="ARBA" id="ARBA00022989"/>
    </source>
</evidence>
<dbReference type="GeneID" id="8625083"/>
<keyword evidence="2 5" id="KW-0812">Transmembrane</keyword>
<feature type="transmembrane region" description="Helical" evidence="5">
    <location>
        <begin position="25"/>
        <end position="47"/>
    </location>
</feature>
<feature type="transmembrane region" description="Helical" evidence="5">
    <location>
        <begin position="83"/>
        <end position="103"/>
    </location>
</feature>
<evidence type="ECO:0000313" key="7">
    <source>
        <dbReference type="Proteomes" id="UP000002195"/>
    </source>
</evidence>
<proteinExistence type="predicted"/>
<dbReference type="Proteomes" id="UP000002195">
    <property type="component" value="Unassembled WGS sequence"/>
</dbReference>
<dbReference type="RefSeq" id="XP_638275.1">
    <property type="nucleotide sequence ID" value="XM_633183.1"/>
</dbReference>
<protein>
    <recommendedName>
        <fullName evidence="8">DUF2421 domain-containing protein</fullName>
    </recommendedName>
</protein>
<dbReference type="EMBL" id="AAFI02000079">
    <property type="protein sequence ID" value="EAL64779.1"/>
    <property type="molecule type" value="Genomic_DNA"/>
</dbReference>
<dbReference type="PANTHER" id="PTHR47804:SF5">
    <property type="entry name" value="DUF2421 DOMAIN-CONTAINING PROTEIN"/>
    <property type="match status" value="1"/>
</dbReference>
<dbReference type="VEuPathDB" id="AmoebaDB:DDB_G0285409"/>
<dbReference type="PANTHER" id="PTHR47804">
    <property type="entry name" value="60S RIBOSOMAL PROTEIN L19"/>
    <property type="match status" value="1"/>
</dbReference>
<sequence>MKIKYFLKDLIPFYNKPKLEIQRNLYYSFFISINLTLSVLFLVIPVFRNFFNVYFAVFNTLFVCVGVQSSQSFYVLIKNQFRILLSVIIGLVVAYISHILTFNHVWTSVFITQPFIFITSGIMIESTLLPYNIGKLMYIPYFNLVYFNNPSSRFDVIPFLKFLLTGVTPLFLVLVTGIIFNMEFSSTYFIQTSKTILKTNRKFVSIIEREFEIKTLEAINYPLKNSYQKNIVKNLTNRIDFENNKNNLNENSPIIVNQKDEEDEQLKKKKISFQIPIFLKPKNQEPLSPLNYIVKKVHLNDNGSPTSSLNTEFTTTSTIDKKSLKIKPPPHLNLNGENQEVHDKHVIGKESISQSKTITTTTTTMNNDGFNKTHNFFKITMEKLNIVSSRNLNNMEKYLVEAKKEFWNIDLFGYFNELSYLLETNHKKLLTINTAVLENIGSETSQTLLEILPHLNTLISTLVKIFKIMEKQIGKKYKPAQFTTQLINDENFDTSSFFQSIDMKNISDINDLKKGKHFLKSTESIQRISNLRKYKTLEYSQYKILICFDCVDKTIKDINNILGEVYDPETSFSVKNIDEETRVNFLISAFKKFSKDQKVLASTVFLLSHKLWDKKSGRRQHITMITKTFSKWYINILKIKIKISKVDYPKDFPQFHITLKERFKIIWKIIEKRVLGKWRYSLSFSIGVSVFSIIYYELKIHSNFILFRNLAWAVITYSLVSTPTVGALTFYSILRVIGAVLGSILGYACAEIYSRTTDPGRAFIFTFSTFLFTFLSCVMTRAKSFEKLVTFFIISFVVIAFLAYPSNSPSVITSLLRMMHILFAVLLVLIISLLFSPFYEHKQLKLNLYQFPFKITQSFNFLICNTLIDPNVLPAESRQLFYRASKFNYIQQSLPIEMNQKQFKELLSKQLNLLRYQIPIQRTLLFHSRYELLPFQKSKYYHLRRLLYTETKLFHSLLALEFITISALPKKHLNEIGKLITNNLLKLMSELDYSTRSYMINIRSTLKNERIVQENQSKKICNEIARDIGEYIYKNRYDRESLNLLRYCSAIIFCLISFIDLFNLVFDKVVKLSKTTVFKRNDHLNIYSQQQEEEEEELKIPTTMKSPHITELMNENAINEIMEKRDHQIKKETDIPDNLLDNIIDSTNDHDFKDEVYFNTTDNLDESGEFEIITDIINDQSSPPKNIGSPSQ</sequence>
<dbReference type="STRING" id="44689.Q54NA5"/>
<organism evidence="6 7">
    <name type="scientific">Dictyostelium discoideum</name>
    <name type="common">Social amoeba</name>
    <dbReference type="NCBI Taxonomy" id="44689"/>
    <lineage>
        <taxon>Eukaryota</taxon>
        <taxon>Amoebozoa</taxon>
        <taxon>Evosea</taxon>
        <taxon>Eumycetozoa</taxon>
        <taxon>Dictyostelia</taxon>
        <taxon>Dictyosteliales</taxon>
        <taxon>Dictyosteliaceae</taxon>
        <taxon>Dictyostelium</taxon>
    </lineage>
</organism>
<feature type="transmembrane region" description="Helical" evidence="5">
    <location>
        <begin position="818"/>
        <end position="839"/>
    </location>
</feature>
<dbReference type="dictyBase" id="DDB_G0285409"/>
<dbReference type="Pfam" id="PF11744">
    <property type="entry name" value="ALMT"/>
    <property type="match status" value="1"/>
</dbReference>
<keyword evidence="7" id="KW-1185">Reference proteome</keyword>